<name>A0A9P7T0M7_9HYPO</name>
<accession>A0A9P7T0M7</accession>
<keyword evidence="1" id="KW-1133">Transmembrane helix</keyword>
<keyword evidence="1" id="KW-0472">Membrane</keyword>
<dbReference type="Proteomes" id="UP000748025">
    <property type="component" value="Unassembled WGS sequence"/>
</dbReference>
<feature type="transmembrane region" description="Helical" evidence="1">
    <location>
        <begin position="64"/>
        <end position="85"/>
    </location>
</feature>
<proteinExistence type="predicted"/>
<evidence type="ECO:0000313" key="3">
    <source>
        <dbReference type="Proteomes" id="UP000748025"/>
    </source>
</evidence>
<evidence type="ECO:0000313" key="2">
    <source>
        <dbReference type="EMBL" id="KAG6016871.1"/>
    </source>
</evidence>
<dbReference type="EMBL" id="SRPW01000206">
    <property type="protein sequence ID" value="KAG6016871.1"/>
    <property type="molecule type" value="Genomic_DNA"/>
</dbReference>
<comment type="caution">
    <text evidence="2">The sequence shown here is derived from an EMBL/GenBank/DDBJ whole genome shotgun (WGS) entry which is preliminary data.</text>
</comment>
<keyword evidence="1" id="KW-0812">Transmembrane</keyword>
<evidence type="ECO:0000256" key="1">
    <source>
        <dbReference type="SAM" id="Phobius"/>
    </source>
</evidence>
<dbReference type="AlphaFoldDB" id="A0A9P7T0M7"/>
<keyword evidence="3" id="KW-1185">Reference proteome</keyword>
<organism evidence="2 3">
    <name type="scientific">Claviceps pusilla</name>
    <dbReference type="NCBI Taxonomy" id="123648"/>
    <lineage>
        <taxon>Eukaryota</taxon>
        <taxon>Fungi</taxon>
        <taxon>Dikarya</taxon>
        <taxon>Ascomycota</taxon>
        <taxon>Pezizomycotina</taxon>
        <taxon>Sordariomycetes</taxon>
        <taxon>Hypocreomycetidae</taxon>
        <taxon>Hypocreales</taxon>
        <taxon>Clavicipitaceae</taxon>
        <taxon>Claviceps</taxon>
    </lineage>
</organism>
<reference evidence="2" key="1">
    <citation type="journal article" date="2020" name="bioRxiv">
        <title>Whole genome comparisons of ergot fungi reveals the divergence and evolution of species within the genus Claviceps are the result of varying mechanisms driving genome evolution and host range expansion.</title>
        <authorList>
            <person name="Wyka S.A."/>
            <person name="Mondo S.J."/>
            <person name="Liu M."/>
            <person name="Dettman J."/>
            <person name="Nalam V."/>
            <person name="Broders K.D."/>
        </authorList>
    </citation>
    <scope>NUCLEOTIDE SEQUENCE</scope>
    <source>
        <strain evidence="2">CCC 602</strain>
    </source>
</reference>
<gene>
    <name evidence="2" type="ORF">E4U43_002883</name>
</gene>
<protein>
    <submittedName>
        <fullName evidence="2">Uncharacterized protein</fullName>
    </submittedName>
</protein>
<sequence>MALVYVKDGVRSGAGGQPRGFQLLQQSMLDDFVSAGGCRSDWHLIYRALCSEWRRCCHLRKCRLVVAVLVILAGLFWLLWCPLAVLTDLTDLTDSATGLARQNSRDSGMKRRMKTVMPEPLDYRREIPDQTGKIKFRAAVSERGCM</sequence>